<gene>
    <name evidence="2" type="ORF">COT25_02095</name>
</gene>
<evidence type="ECO:0000313" key="2">
    <source>
        <dbReference type="EMBL" id="PIS41618.1"/>
    </source>
</evidence>
<sequence length="227" mass="24210">MRKGTTLIELVIALGIIITGLLTVVGLIARSIDVGTKSRNEIVALGLAQEGIEAARAIRDSNSLAIEAGDSSVTAWNMSLSALSGAVYDYTGVPVVDYNYTAFPGNVIDGPWKVDFSVNTIADTGAQLMQHGGGGAYDGLFFQDPTVAPNNVTIFSTEYSRLLTLEPICESGQYLTVELGIAEQDLSSADVCPNSQIGVHIISLVSWPAQNGNSETVRLTHDIYDWR</sequence>
<keyword evidence="1" id="KW-0472">Membrane</keyword>
<accession>A0A2H0YSZ5</accession>
<proteinExistence type="predicted"/>
<evidence type="ECO:0008006" key="4">
    <source>
        <dbReference type="Google" id="ProtNLM"/>
    </source>
</evidence>
<evidence type="ECO:0000256" key="1">
    <source>
        <dbReference type="SAM" id="Phobius"/>
    </source>
</evidence>
<name>A0A2H0YSZ5_9BACT</name>
<protein>
    <recommendedName>
        <fullName evidence="4">Type II secretion system protein</fullName>
    </recommendedName>
</protein>
<evidence type="ECO:0000313" key="3">
    <source>
        <dbReference type="Proteomes" id="UP000228711"/>
    </source>
</evidence>
<feature type="transmembrane region" description="Helical" evidence="1">
    <location>
        <begin position="7"/>
        <end position="29"/>
    </location>
</feature>
<dbReference type="AlphaFoldDB" id="A0A2H0YSZ5"/>
<organism evidence="2 3">
    <name type="scientific">Candidatus Kerfeldbacteria bacterium CG08_land_8_20_14_0_20_42_7</name>
    <dbReference type="NCBI Taxonomy" id="2014245"/>
    <lineage>
        <taxon>Bacteria</taxon>
        <taxon>Candidatus Kerfeldiibacteriota</taxon>
    </lineage>
</organism>
<keyword evidence="1" id="KW-1133">Transmembrane helix</keyword>
<dbReference type="EMBL" id="PEXV01000071">
    <property type="protein sequence ID" value="PIS41618.1"/>
    <property type="molecule type" value="Genomic_DNA"/>
</dbReference>
<comment type="caution">
    <text evidence="2">The sequence shown here is derived from an EMBL/GenBank/DDBJ whole genome shotgun (WGS) entry which is preliminary data.</text>
</comment>
<dbReference type="Proteomes" id="UP000228711">
    <property type="component" value="Unassembled WGS sequence"/>
</dbReference>
<reference evidence="3" key="1">
    <citation type="submission" date="2017-09" db="EMBL/GenBank/DDBJ databases">
        <title>Depth-based differentiation of microbial function through sediment-hosted aquifers and enrichment of novel symbionts in the deep terrestrial subsurface.</title>
        <authorList>
            <person name="Probst A.J."/>
            <person name="Ladd B."/>
            <person name="Jarett J.K."/>
            <person name="Geller-Mcgrath D.E."/>
            <person name="Sieber C.M.K."/>
            <person name="Emerson J.B."/>
            <person name="Anantharaman K."/>
            <person name="Thomas B.C."/>
            <person name="Malmstrom R."/>
            <person name="Stieglmeier M."/>
            <person name="Klingl A."/>
            <person name="Woyke T."/>
            <person name="Ryan C.M."/>
            <person name="Banfield J.F."/>
        </authorList>
    </citation>
    <scope>NUCLEOTIDE SEQUENCE [LARGE SCALE GENOMIC DNA]</scope>
</reference>
<keyword evidence="1" id="KW-0812">Transmembrane</keyword>